<dbReference type="GO" id="GO:0016787">
    <property type="term" value="F:hydrolase activity"/>
    <property type="evidence" value="ECO:0007669"/>
    <property type="project" value="UniProtKB-KW"/>
</dbReference>
<feature type="domain" description="TNase-like" evidence="5">
    <location>
        <begin position="68"/>
        <end position="189"/>
    </location>
</feature>
<dbReference type="InterPro" id="IPR035437">
    <property type="entry name" value="SNase_OB-fold_sf"/>
</dbReference>
<accession>A0A3P2A1G0</accession>
<keyword evidence="1" id="KW-0540">Nuclease</keyword>
<organism evidence="6 7">
    <name type="scientific">Conchiformibius steedae</name>
    <dbReference type="NCBI Taxonomy" id="153493"/>
    <lineage>
        <taxon>Bacteria</taxon>
        <taxon>Pseudomonadati</taxon>
        <taxon>Pseudomonadota</taxon>
        <taxon>Betaproteobacteria</taxon>
        <taxon>Neisseriales</taxon>
        <taxon>Neisseriaceae</taxon>
        <taxon>Conchiformibius</taxon>
    </lineage>
</organism>
<keyword evidence="3" id="KW-0378">Hydrolase</keyword>
<protein>
    <submittedName>
        <fullName evidence="6">Thermonuclease family protein</fullName>
    </submittedName>
</protein>
<dbReference type="PANTHER" id="PTHR12302">
    <property type="entry name" value="EBNA2 BINDING PROTEIN P100"/>
    <property type="match status" value="1"/>
</dbReference>
<keyword evidence="7" id="KW-1185">Reference proteome</keyword>
<gene>
    <name evidence="6" type="ORF">EII21_09540</name>
</gene>
<dbReference type="GO" id="GO:0004519">
    <property type="term" value="F:endonuclease activity"/>
    <property type="evidence" value="ECO:0007669"/>
    <property type="project" value="UniProtKB-KW"/>
</dbReference>
<evidence type="ECO:0000256" key="3">
    <source>
        <dbReference type="ARBA" id="ARBA00022801"/>
    </source>
</evidence>
<dbReference type="Proteomes" id="UP000269923">
    <property type="component" value="Unassembled WGS sequence"/>
</dbReference>
<dbReference type="PROSITE" id="PS01284">
    <property type="entry name" value="TNASE_2"/>
    <property type="match status" value="1"/>
</dbReference>
<dbReference type="PANTHER" id="PTHR12302:SF3">
    <property type="entry name" value="SERINE_THREONINE-PROTEIN KINASE 31"/>
    <property type="match status" value="1"/>
</dbReference>
<evidence type="ECO:0000259" key="5">
    <source>
        <dbReference type="PROSITE" id="PS50830"/>
    </source>
</evidence>
<dbReference type="Gene3D" id="2.40.50.90">
    <property type="match status" value="1"/>
</dbReference>
<dbReference type="SMART" id="SM00318">
    <property type="entry name" value="SNc"/>
    <property type="match status" value="1"/>
</dbReference>
<dbReference type="AlphaFoldDB" id="A0A3P2A1G0"/>
<keyword evidence="4" id="KW-0812">Transmembrane</keyword>
<dbReference type="OrthoDB" id="9805504at2"/>
<evidence type="ECO:0000256" key="2">
    <source>
        <dbReference type="ARBA" id="ARBA00022759"/>
    </source>
</evidence>
<keyword evidence="2" id="KW-0255">Endonuclease</keyword>
<evidence type="ECO:0000313" key="6">
    <source>
        <dbReference type="EMBL" id="RRD89252.1"/>
    </source>
</evidence>
<evidence type="ECO:0000256" key="4">
    <source>
        <dbReference type="SAM" id="Phobius"/>
    </source>
</evidence>
<reference evidence="6 7" key="1">
    <citation type="submission" date="2018-11" db="EMBL/GenBank/DDBJ databases">
        <title>Genomes From Bacteria Associated with the Canine Oral Cavity: a Test Case for Automated Genome-Based Taxonomic Assignment.</title>
        <authorList>
            <person name="Coil D.A."/>
            <person name="Jospin G."/>
            <person name="Darling A.E."/>
            <person name="Wallis C."/>
            <person name="Davis I.J."/>
            <person name="Harris S."/>
            <person name="Eisen J.A."/>
            <person name="Holcombe L.J."/>
            <person name="O'Flynn C."/>
        </authorList>
    </citation>
    <scope>NUCLEOTIDE SEQUENCE [LARGE SCALE GENOMIC DNA]</scope>
    <source>
        <strain evidence="6 7">COT-280</strain>
    </source>
</reference>
<evidence type="ECO:0000313" key="7">
    <source>
        <dbReference type="Proteomes" id="UP000269923"/>
    </source>
</evidence>
<dbReference type="SUPFAM" id="SSF50199">
    <property type="entry name" value="Staphylococcal nuclease"/>
    <property type="match status" value="1"/>
</dbReference>
<evidence type="ECO:0000256" key="1">
    <source>
        <dbReference type="ARBA" id="ARBA00022722"/>
    </source>
</evidence>
<dbReference type="PROSITE" id="PS01123">
    <property type="entry name" value="TNASE_1"/>
    <property type="match status" value="1"/>
</dbReference>
<dbReference type="Pfam" id="PF00565">
    <property type="entry name" value="SNase"/>
    <property type="match status" value="1"/>
</dbReference>
<proteinExistence type="predicted"/>
<dbReference type="EMBL" id="RQYC01000020">
    <property type="protein sequence ID" value="RRD89252.1"/>
    <property type="molecule type" value="Genomic_DNA"/>
</dbReference>
<feature type="transmembrane region" description="Helical" evidence="4">
    <location>
        <begin position="31"/>
        <end position="51"/>
    </location>
</feature>
<dbReference type="RefSeq" id="WP_124795944.1">
    <property type="nucleotide sequence ID" value="NZ_RQYC01000020.1"/>
</dbReference>
<dbReference type="GO" id="GO:0003676">
    <property type="term" value="F:nucleic acid binding"/>
    <property type="evidence" value="ECO:0007669"/>
    <property type="project" value="InterPro"/>
</dbReference>
<comment type="caution">
    <text evidence="6">The sequence shown here is derived from an EMBL/GenBank/DDBJ whole genome shotgun (WGS) entry which is preliminary data.</text>
</comment>
<keyword evidence="4" id="KW-0472">Membrane</keyword>
<sequence>MNIFDYLGWWWQQLGGVLRIVFRQQWGELTWQHVLACLLLCGLVWCLRPVLWRVWLWSKFKGQIRNKRWHFARVLNVVDGDTLNVKMAWSRMVKVRMQYIDAPESKQRFGEEATRFLQKQTQGKTVLLVCAPNHDRYGRILAEVFTLRLHHSVNLTMVEHGMAWAYQGTKAYVVAEQTARRKKLGLWRGRKPTQPAQWRKEKNEG</sequence>
<keyword evidence="4" id="KW-1133">Transmembrane helix</keyword>
<dbReference type="PROSITE" id="PS50830">
    <property type="entry name" value="TNASE_3"/>
    <property type="match status" value="1"/>
</dbReference>
<name>A0A3P2A1G0_9NEIS</name>
<dbReference type="STRING" id="1121352.GCA_000620925_01880"/>
<dbReference type="InterPro" id="IPR002071">
    <property type="entry name" value="Thermonucl_AS"/>
</dbReference>
<dbReference type="InterPro" id="IPR016071">
    <property type="entry name" value="Staphylococal_nuclease_OB-fold"/>
</dbReference>